<name>A0AAW1MFH3_POPJA</name>
<comment type="caution">
    <text evidence="1">The sequence shown here is derived from an EMBL/GenBank/DDBJ whole genome shotgun (WGS) entry which is preliminary data.</text>
</comment>
<sequence length="168" mass="19787">MPIGSVSWKLYSENNAQVKFEAHIDEIENDSSKALFSPLNLRGPPTATLRNFQKISSEPPLRRKHLHEDRILTYCQDFLYTETSILDDNFTSVAKPTATLRNFQKISSEPPLRRKHLHEDRILRYCQDFLYTETSILDDNFTSVAKFLSYLFWCWCWCSFKALETMHK</sequence>
<dbReference type="Proteomes" id="UP001458880">
    <property type="component" value="Unassembled WGS sequence"/>
</dbReference>
<keyword evidence="2" id="KW-1185">Reference proteome</keyword>
<reference evidence="1 2" key="1">
    <citation type="journal article" date="2024" name="BMC Genomics">
        <title>De novo assembly and annotation of Popillia japonica's genome with initial clues to its potential as an invasive pest.</title>
        <authorList>
            <person name="Cucini C."/>
            <person name="Boschi S."/>
            <person name="Funari R."/>
            <person name="Cardaioli E."/>
            <person name="Iannotti N."/>
            <person name="Marturano G."/>
            <person name="Paoli F."/>
            <person name="Bruttini M."/>
            <person name="Carapelli A."/>
            <person name="Frati F."/>
            <person name="Nardi F."/>
        </authorList>
    </citation>
    <scope>NUCLEOTIDE SEQUENCE [LARGE SCALE GENOMIC DNA]</scope>
    <source>
        <strain evidence="1">DMR45628</strain>
    </source>
</reference>
<evidence type="ECO:0000313" key="1">
    <source>
        <dbReference type="EMBL" id="KAK9746082.1"/>
    </source>
</evidence>
<dbReference type="EMBL" id="JASPKY010000042">
    <property type="protein sequence ID" value="KAK9746082.1"/>
    <property type="molecule type" value="Genomic_DNA"/>
</dbReference>
<accession>A0AAW1MFH3</accession>
<proteinExistence type="predicted"/>
<evidence type="ECO:0000313" key="2">
    <source>
        <dbReference type="Proteomes" id="UP001458880"/>
    </source>
</evidence>
<gene>
    <name evidence="1" type="ORF">QE152_g6378</name>
</gene>
<protein>
    <submittedName>
        <fullName evidence="1">Uncharacterized protein</fullName>
    </submittedName>
</protein>
<dbReference type="AlphaFoldDB" id="A0AAW1MFH3"/>
<organism evidence="1 2">
    <name type="scientific">Popillia japonica</name>
    <name type="common">Japanese beetle</name>
    <dbReference type="NCBI Taxonomy" id="7064"/>
    <lineage>
        <taxon>Eukaryota</taxon>
        <taxon>Metazoa</taxon>
        <taxon>Ecdysozoa</taxon>
        <taxon>Arthropoda</taxon>
        <taxon>Hexapoda</taxon>
        <taxon>Insecta</taxon>
        <taxon>Pterygota</taxon>
        <taxon>Neoptera</taxon>
        <taxon>Endopterygota</taxon>
        <taxon>Coleoptera</taxon>
        <taxon>Polyphaga</taxon>
        <taxon>Scarabaeiformia</taxon>
        <taxon>Scarabaeidae</taxon>
        <taxon>Rutelinae</taxon>
        <taxon>Popillia</taxon>
    </lineage>
</organism>